<dbReference type="EMBL" id="CAADFE010000061">
    <property type="protein sequence ID" value="VFJ74360.1"/>
    <property type="molecule type" value="Genomic_DNA"/>
</dbReference>
<sequence length="154" mass="17444">MKPHFPAQRGWNRNSVVGKKHRHPEAGRGILCARNFHRDRKFPFGFARGKPHSVRNDNRNFLIALSKISPVMDWHVHLFVSSFLSDGSRQLRSGKVRSMLDPNVDGSRENSGENIRMVPGGSQGVFDEGNAVGTCFQHRFPLLGHQVDEKRVFS</sequence>
<name>A0A450TY88_9GAMM</name>
<evidence type="ECO:0000313" key="2">
    <source>
        <dbReference type="EMBL" id="VFJ74360.1"/>
    </source>
</evidence>
<gene>
    <name evidence="2" type="ORF">BECKFW1821C_GA0114237_106123</name>
</gene>
<proteinExistence type="predicted"/>
<feature type="region of interest" description="Disordered" evidence="1">
    <location>
        <begin position="1"/>
        <end position="22"/>
    </location>
</feature>
<accession>A0A450TY88</accession>
<organism evidence="2">
    <name type="scientific">Candidatus Kentrum sp. FW</name>
    <dbReference type="NCBI Taxonomy" id="2126338"/>
    <lineage>
        <taxon>Bacteria</taxon>
        <taxon>Pseudomonadati</taxon>
        <taxon>Pseudomonadota</taxon>
        <taxon>Gammaproteobacteria</taxon>
        <taxon>Candidatus Kentrum</taxon>
    </lineage>
</organism>
<reference evidence="2" key="1">
    <citation type="submission" date="2019-02" db="EMBL/GenBank/DDBJ databases">
        <authorList>
            <person name="Gruber-Vodicka R. H."/>
            <person name="Seah K. B. B."/>
        </authorList>
    </citation>
    <scope>NUCLEOTIDE SEQUENCE</scope>
    <source>
        <strain evidence="2">BECK_BZ131</strain>
    </source>
</reference>
<protein>
    <submittedName>
        <fullName evidence="2">Uncharacterized protein</fullName>
    </submittedName>
</protein>
<evidence type="ECO:0000256" key="1">
    <source>
        <dbReference type="SAM" id="MobiDB-lite"/>
    </source>
</evidence>
<dbReference type="AlphaFoldDB" id="A0A450TY88"/>